<accession>A0A7N0U4Q2</accession>
<dbReference type="OMA" id="CICAPTH"/>
<keyword evidence="2" id="KW-1185">Reference proteome</keyword>
<evidence type="ECO:0000313" key="1">
    <source>
        <dbReference type="EnsemblPlants" id="Kaladp0054s0009.1.v1.1.CDS.1"/>
    </source>
</evidence>
<dbReference type="Proteomes" id="UP000594263">
    <property type="component" value="Unplaced"/>
</dbReference>
<dbReference type="Gramene" id="Kaladp0054s0009.1.v1.1">
    <property type="protein sequence ID" value="Kaladp0054s0009.1.v1.1.CDS.1"/>
    <property type="gene ID" value="Kaladp0054s0009.v1.1"/>
</dbReference>
<evidence type="ECO:0000313" key="2">
    <source>
        <dbReference type="Proteomes" id="UP000594263"/>
    </source>
</evidence>
<organism evidence="1 2">
    <name type="scientific">Kalanchoe fedtschenkoi</name>
    <name type="common">Lavender scallops</name>
    <name type="synonym">South American air plant</name>
    <dbReference type="NCBI Taxonomy" id="63787"/>
    <lineage>
        <taxon>Eukaryota</taxon>
        <taxon>Viridiplantae</taxon>
        <taxon>Streptophyta</taxon>
        <taxon>Embryophyta</taxon>
        <taxon>Tracheophyta</taxon>
        <taxon>Spermatophyta</taxon>
        <taxon>Magnoliopsida</taxon>
        <taxon>eudicotyledons</taxon>
        <taxon>Gunneridae</taxon>
        <taxon>Pentapetalae</taxon>
        <taxon>Saxifragales</taxon>
        <taxon>Crassulaceae</taxon>
        <taxon>Kalanchoe</taxon>
    </lineage>
</organism>
<reference evidence="1" key="1">
    <citation type="submission" date="2021-01" db="UniProtKB">
        <authorList>
            <consortium name="EnsemblPlants"/>
        </authorList>
    </citation>
    <scope>IDENTIFICATION</scope>
</reference>
<name>A0A7N0U4Q2_KALFE</name>
<protein>
    <submittedName>
        <fullName evidence="1">Uncharacterized protein</fullName>
    </submittedName>
</protein>
<sequence length="80" mass="8793">MCHPGSLSYIHALKESPVQTTRSSDQQQPVAMVGEGGGCLRKQFCICAPTHHPGSFRCRQHKAEYVFWSGKSENLSSASQ</sequence>
<dbReference type="EnsemblPlants" id="Kaladp0054s0009.1.v1.1">
    <property type="protein sequence ID" value="Kaladp0054s0009.1.v1.1.CDS.1"/>
    <property type="gene ID" value="Kaladp0054s0009.v1.1"/>
</dbReference>
<proteinExistence type="predicted"/>
<dbReference type="AlphaFoldDB" id="A0A7N0U4Q2"/>